<name>B4W2J4_9CYAN</name>
<accession>B4W2J4</accession>
<organism evidence="1 2">
    <name type="scientific">Coleofasciculus chthonoplastes PCC 7420</name>
    <dbReference type="NCBI Taxonomy" id="118168"/>
    <lineage>
        <taxon>Bacteria</taxon>
        <taxon>Bacillati</taxon>
        <taxon>Cyanobacteriota</taxon>
        <taxon>Cyanophyceae</taxon>
        <taxon>Coleofasciculales</taxon>
        <taxon>Coleofasciculaceae</taxon>
        <taxon>Coleofasciculus</taxon>
    </lineage>
</organism>
<sequence length="40" mass="4513">MLLSFFCTGKPKDASHFVMPKKQKLFKVPLFKGDLGGSKR</sequence>
<dbReference type="AlphaFoldDB" id="B4W2J4"/>
<reference evidence="1 2" key="1">
    <citation type="submission" date="2008-07" db="EMBL/GenBank/DDBJ databases">
        <authorList>
            <person name="Tandeau de Marsac N."/>
            <person name="Ferriera S."/>
            <person name="Johnson J."/>
            <person name="Kravitz S."/>
            <person name="Beeson K."/>
            <person name="Sutton G."/>
            <person name="Rogers Y.-H."/>
            <person name="Friedman R."/>
            <person name="Frazier M."/>
            <person name="Venter J.C."/>
        </authorList>
    </citation>
    <scope>NUCLEOTIDE SEQUENCE [LARGE SCALE GENOMIC DNA]</scope>
    <source>
        <strain evidence="1 2">PCC 7420</strain>
    </source>
</reference>
<dbReference type="Proteomes" id="UP000003835">
    <property type="component" value="Unassembled WGS sequence"/>
</dbReference>
<proteinExistence type="predicted"/>
<dbReference type="STRING" id="118168.MC7420_5164"/>
<gene>
    <name evidence="1" type="ORF">MC7420_5164</name>
</gene>
<dbReference type="EMBL" id="DS989871">
    <property type="protein sequence ID" value="EDX71539.1"/>
    <property type="molecule type" value="Genomic_DNA"/>
</dbReference>
<evidence type="ECO:0000313" key="1">
    <source>
        <dbReference type="EMBL" id="EDX71539.1"/>
    </source>
</evidence>
<dbReference type="HOGENOM" id="CLU_3287934_0_0_3"/>
<keyword evidence="2" id="KW-1185">Reference proteome</keyword>
<evidence type="ECO:0000313" key="2">
    <source>
        <dbReference type="Proteomes" id="UP000003835"/>
    </source>
</evidence>
<protein>
    <submittedName>
        <fullName evidence="1">Uncharacterized protein</fullName>
    </submittedName>
</protein>